<keyword evidence="3" id="KW-1185">Reference proteome</keyword>
<evidence type="ECO:0000313" key="3">
    <source>
        <dbReference type="Proteomes" id="UP000327493"/>
    </source>
</evidence>
<feature type="region of interest" description="Disordered" evidence="1">
    <location>
        <begin position="139"/>
        <end position="163"/>
    </location>
</feature>
<evidence type="ECO:0000256" key="1">
    <source>
        <dbReference type="SAM" id="MobiDB-lite"/>
    </source>
</evidence>
<dbReference type="AlphaFoldDB" id="A0A5J5CKA7"/>
<gene>
    <name evidence="2" type="ORF">FQN60_002886</name>
</gene>
<dbReference type="EMBL" id="VOFY01000021">
    <property type="protein sequence ID" value="KAA8581305.1"/>
    <property type="molecule type" value="Genomic_DNA"/>
</dbReference>
<accession>A0A5J5CKA7</accession>
<comment type="caution">
    <text evidence="2">The sequence shown here is derived from an EMBL/GenBank/DDBJ whole genome shotgun (WGS) entry which is preliminary data.</text>
</comment>
<dbReference type="Proteomes" id="UP000327493">
    <property type="component" value="Chromosome 21"/>
</dbReference>
<protein>
    <submittedName>
        <fullName evidence="2">Uncharacterized protein</fullName>
    </submittedName>
</protein>
<evidence type="ECO:0000313" key="2">
    <source>
        <dbReference type="EMBL" id="KAA8581305.1"/>
    </source>
</evidence>
<name>A0A5J5CKA7_9PERO</name>
<organism evidence="2 3">
    <name type="scientific">Etheostoma spectabile</name>
    <name type="common">orangethroat darter</name>
    <dbReference type="NCBI Taxonomy" id="54343"/>
    <lineage>
        <taxon>Eukaryota</taxon>
        <taxon>Metazoa</taxon>
        <taxon>Chordata</taxon>
        <taxon>Craniata</taxon>
        <taxon>Vertebrata</taxon>
        <taxon>Euteleostomi</taxon>
        <taxon>Actinopterygii</taxon>
        <taxon>Neopterygii</taxon>
        <taxon>Teleostei</taxon>
        <taxon>Neoteleostei</taxon>
        <taxon>Acanthomorphata</taxon>
        <taxon>Eupercaria</taxon>
        <taxon>Perciformes</taxon>
        <taxon>Percoidei</taxon>
        <taxon>Percidae</taxon>
        <taxon>Etheostomatinae</taxon>
        <taxon>Etheostoma</taxon>
    </lineage>
</organism>
<proteinExistence type="predicted"/>
<sequence>MFNLPPDAPVDKKGSRLDHNDFRRELQATCYITFMKQTVGVGTQSEKIRQKGALFEEPRSKMVPPLRALEQPPHQWCHGRLSPSALSLVGSRCYINPPPARWCVSQKLFLLCSKGRAKPVELPETAGVGRRHHLGAVMPQKHKEPHSESSGAVSHTHTVKRTPRPIQHTAWNYNNIFGYPRDSGGPHNMCKVRVELSWTEMESAEISEADREAPVSLVLALDGSCKSERRLDEIQRENAHVSVETVLGDLQGPAAGARHQLLLLQNEDVVGFLAGLGGVKATCSVFTSSPYTSSLSCLKDTMDLWAAGMEDLMMWLKFFPWASASTAHGRYSPGRTSEQRLRPSLREKIFDASQERMSPPSHSVTRLNCSR</sequence>
<reference evidence="2 3" key="1">
    <citation type="submission" date="2019-08" db="EMBL/GenBank/DDBJ databases">
        <title>A chromosome-level genome assembly, high-density linkage maps, and genome scans reveal the genomic architecture of hybrid incompatibilities underlying speciation via character displacement in darters (Percidae: Etheostominae).</title>
        <authorList>
            <person name="Moran R.L."/>
            <person name="Catchen J.M."/>
            <person name="Fuller R.C."/>
        </authorList>
    </citation>
    <scope>NUCLEOTIDE SEQUENCE [LARGE SCALE GENOMIC DNA]</scope>
    <source>
        <strain evidence="2">EspeVRDwgs_2016</strain>
        <tissue evidence="2">Muscle</tissue>
    </source>
</reference>